<dbReference type="Proteomes" id="UP000183918">
    <property type="component" value="Unassembled WGS sequence"/>
</dbReference>
<accession>A0A1H3M370</accession>
<dbReference type="PANTHER" id="PTHR39161:SF2">
    <property type="entry name" value="ADAPTER PROTEIN MECA 2"/>
    <property type="match status" value="1"/>
</dbReference>
<dbReference type="InterPro" id="IPR008681">
    <property type="entry name" value="Neg-reg_MecA"/>
</dbReference>
<dbReference type="AlphaFoldDB" id="A0A1H3M370"/>
<dbReference type="Pfam" id="PF05389">
    <property type="entry name" value="MecA"/>
    <property type="match status" value="1"/>
</dbReference>
<protein>
    <submittedName>
        <fullName evidence="2">Adapter protein MecA 1/2</fullName>
    </submittedName>
</protein>
<organism evidence="2 3">
    <name type="scientific">Lachnobacterium bovis DSM 14045</name>
    <dbReference type="NCBI Taxonomy" id="1122142"/>
    <lineage>
        <taxon>Bacteria</taxon>
        <taxon>Bacillati</taxon>
        <taxon>Bacillota</taxon>
        <taxon>Clostridia</taxon>
        <taxon>Lachnospirales</taxon>
        <taxon>Lachnospiraceae</taxon>
        <taxon>Lachnobacterium</taxon>
    </lineage>
</organism>
<dbReference type="OrthoDB" id="2085234at2"/>
<name>A0A1H3M370_9FIRM</name>
<evidence type="ECO:0000313" key="3">
    <source>
        <dbReference type="Proteomes" id="UP000183918"/>
    </source>
</evidence>
<dbReference type="STRING" id="1122142.SAMN02910414_02200"/>
<dbReference type="RefSeq" id="WP_074718902.1">
    <property type="nucleotide sequence ID" value="NZ_FNPG01000030.1"/>
</dbReference>
<comment type="similarity">
    <text evidence="1">Belongs to the MecA family.</text>
</comment>
<dbReference type="Gene3D" id="3.30.70.1950">
    <property type="match status" value="1"/>
</dbReference>
<reference evidence="2 3" key="1">
    <citation type="submission" date="2016-10" db="EMBL/GenBank/DDBJ databases">
        <authorList>
            <person name="de Groot N.N."/>
        </authorList>
    </citation>
    <scope>NUCLEOTIDE SEQUENCE [LARGE SCALE GENOMIC DNA]</scope>
    <source>
        <strain evidence="2 3">DSM 14045</strain>
    </source>
</reference>
<gene>
    <name evidence="2" type="ORF">SAMN02910414_02200</name>
</gene>
<dbReference type="PANTHER" id="PTHR39161">
    <property type="entry name" value="ADAPTER PROTEIN MECA"/>
    <property type="match status" value="1"/>
</dbReference>
<dbReference type="EMBL" id="FNPG01000030">
    <property type="protein sequence ID" value="SDY71033.1"/>
    <property type="molecule type" value="Genomic_DNA"/>
</dbReference>
<sequence length="303" mass="35553">MKIERVNENQIRCTLTKEDLENRQIKLSELAYGTEKARDLFRDMMQQANSEFGFEANNGIPLMVEAVPLSGGNIILMITKVEYPEELDTRFSKFTEIEDFDVFGAAEKMEAKSQGVDDILDIFKKMHDEEKDEKKDEEINIKEINLDDDMFEEDDESSEDYKSDYDKLSEVLDQVFFDKKDDLENTENKVIDIENYKDKESDKLVDLVRMYEFNELDIVMRLSKVLKEFYNGENSLYKNINTGKYYLVFHKNGYTPKEYNKICNVISEYGKLKIYSKTAEAYLREHAKTIVEKNAIEVLAEFV</sequence>
<evidence type="ECO:0000313" key="2">
    <source>
        <dbReference type="EMBL" id="SDY71033.1"/>
    </source>
</evidence>
<dbReference type="InterPro" id="IPR038471">
    <property type="entry name" value="MecA_C_sf"/>
</dbReference>
<keyword evidence="3" id="KW-1185">Reference proteome</keyword>
<evidence type="ECO:0000256" key="1">
    <source>
        <dbReference type="ARBA" id="ARBA00005397"/>
    </source>
</evidence>
<proteinExistence type="inferred from homology"/>